<evidence type="ECO:0000313" key="2">
    <source>
        <dbReference type="EMBL" id="KAF2573688.1"/>
    </source>
</evidence>
<feature type="region of interest" description="Disordered" evidence="1">
    <location>
        <begin position="46"/>
        <end position="72"/>
    </location>
</feature>
<name>A0A8S9IVA8_BRACR</name>
<accession>A0A8S9IVA8</accession>
<sequence>MALSLDLLDEKREAARLRNWSNQQDVDRTYNKKVRTMTFQQEDWVLRRPEKKRGNSPPAGKDPIRSSRCGEQAPTGCKIAKVKYNPTSGMPFTSKPIIFNTVPRP</sequence>
<organism evidence="2">
    <name type="scientific">Brassica cretica</name>
    <name type="common">Mustard</name>
    <dbReference type="NCBI Taxonomy" id="69181"/>
    <lineage>
        <taxon>Eukaryota</taxon>
        <taxon>Viridiplantae</taxon>
        <taxon>Streptophyta</taxon>
        <taxon>Embryophyta</taxon>
        <taxon>Tracheophyta</taxon>
        <taxon>Spermatophyta</taxon>
        <taxon>Magnoliopsida</taxon>
        <taxon>eudicotyledons</taxon>
        <taxon>Gunneridae</taxon>
        <taxon>Pentapetalae</taxon>
        <taxon>rosids</taxon>
        <taxon>malvids</taxon>
        <taxon>Brassicales</taxon>
        <taxon>Brassicaceae</taxon>
        <taxon>Brassiceae</taxon>
        <taxon>Brassica</taxon>
    </lineage>
</organism>
<evidence type="ECO:0000256" key="1">
    <source>
        <dbReference type="SAM" id="MobiDB-lite"/>
    </source>
</evidence>
<proteinExistence type="predicted"/>
<comment type="caution">
    <text evidence="2">The sequence shown here is derived from an EMBL/GenBank/DDBJ whole genome shotgun (WGS) entry which is preliminary data.</text>
</comment>
<dbReference type="AlphaFoldDB" id="A0A8S9IVA8"/>
<gene>
    <name evidence="2" type="ORF">F2Q70_00002782</name>
</gene>
<dbReference type="EMBL" id="QGKY02001015">
    <property type="protein sequence ID" value="KAF2573688.1"/>
    <property type="molecule type" value="Genomic_DNA"/>
</dbReference>
<reference evidence="2" key="1">
    <citation type="submission" date="2019-12" db="EMBL/GenBank/DDBJ databases">
        <title>Genome sequencing and annotation of Brassica cretica.</title>
        <authorList>
            <person name="Studholme D.J."/>
            <person name="Sarris P.F."/>
        </authorList>
    </citation>
    <scope>NUCLEOTIDE SEQUENCE</scope>
    <source>
        <strain evidence="2">PFS-102/07</strain>
        <tissue evidence="2">Leaf</tissue>
    </source>
</reference>
<protein>
    <submittedName>
        <fullName evidence="2">Uncharacterized protein</fullName>
    </submittedName>
</protein>